<evidence type="ECO:0000256" key="14">
    <source>
        <dbReference type="ARBA" id="ARBA00025153"/>
    </source>
</evidence>
<dbReference type="EMBL" id="SNVJ01000005">
    <property type="protein sequence ID" value="MXP63179.1"/>
    <property type="molecule type" value="Genomic_DNA"/>
</dbReference>
<comment type="function">
    <text evidence="17">Catalyzes the dehydration of the S-form of NAD(P)HX at the expense of ADP, which is converted to AMP. Together with NAD(P)HX epimerase, which catalyzes the epimerization of the S- and R-forms, the enzyme allows the repair of both epimers of NAD(P)HX, a damaged form of NAD(P)H that is a result of enzymatic or heat-dependent hydration.</text>
</comment>
<organism evidence="22 23">
    <name type="scientific">Teichococcus coralli</name>
    <dbReference type="NCBI Taxonomy" id="2545983"/>
    <lineage>
        <taxon>Bacteria</taxon>
        <taxon>Pseudomonadati</taxon>
        <taxon>Pseudomonadota</taxon>
        <taxon>Alphaproteobacteria</taxon>
        <taxon>Acetobacterales</taxon>
        <taxon>Roseomonadaceae</taxon>
        <taxon>Roseomonas</taxon>
    </lineage>
</organism>
<dbReference type="GO" id="GO:0046496">
    <property type="term" value="P:nicotinamide nucleotide metabolic process"/>
    <property type="evidence" value="ECO:0007669"/>
    <property type="project" value="UniProtKB-UniRule"/>
</dbReference>
<evidence type="ECO:0000256" key="12">
    <source>
        <dbReference type="ARBA" id="ARBA00023239"/>
    </source>
</evidence>
<feature type="binding site" evidence="17">
    <location>
        <position position="354"/>
    </location>
    <ligand>
        <name>(6S)-NADPHX</name>
        <dbReference type="ChEBI" id="CHEBI:64076"/>
    </ligand>
</feature>
<keyword evidence="5 18" id="KW-0479">Metal-binding</keyword>
<evidence type="ECO:0000256" key="17">
    <source>
        <dbReference type="HAMAP-Rule" id="MF_01965"/>
    </source>
</evidence>
<keyword evidence="7 17" id="KW-0067">ATP-binding</keyword>
<evidence type="ECO:0000259" key="21">
    <source>
        <dbReference type="PROSITE" id="PS51385"/>
    </source>
</evidence>
<keyword evidence="13" id="KW-0511">Multifunctional enzyme</keyword>
<dbReference type="NCBIfam" id="TIGR00197">
    <property type="entry name" value="yjeF_nterm"/>
    <property type="match status" value="1"/>
</dbReference>
<evidence type="ECO:0000256" key="10">
    <source>
        <dbReference type="ARBA" id="ARBA00023027"/>
    </source>
</evidence>
<comment type="catalytic activity">
    <reaction evidence="2 18 19">
        <text>(6R)-NADPHX = (6S)-NADPHX</text>
        <dbReference type="Rhea" id="RHEA:32227"/>
        <dbReference type="ChEBI" id="CHEBI:64076"/>
        <dbReference type="ChEBI" id="CHEBI:64077"/>
        <dbReference type="EC" id="5.1.99.6"/>
    </reaction>
</comment>
<comment type="function">
    <text evidence="18">Catalyzes the epimerization of the S- and R-forms of NAD(P)HX, a damaged form of NAD(P)H that is a result of enzymatic or heat-dependent hydration. This is a prerequisite for the S-specific NAD(P)H-hydrate dehydratase to allow the repair of both epimers of NAD(P)HX.</text>
</comment>
<comment type="similarity">
    <text evidence="18">Belongs to the NnrE/AIBP family.</text>
</comment>
<keyword evidence="12 17" id="KW-0456">Lyase</keyword>
<comment type="similarity">
    <text evidence="3 19">In the N-terminal section; belongs to the NnrE/AIBP family.</text>
</comment>
<protein>
    <recommendedName>
        <fullName evidence="19">Bifunctional NAD(P)H-hydrate repair enzyme</fullName>
    </recommendedName>
    <alternativeName>
        <fullName evidence="19">Nicotinamide nucleotide repair protein</fullName>
    </alternativeName>
    <domain>
        <recommendedName>
            <fullName evidence="19">ADP-dependent (S)-NAD(P)H-hydrate dehydratase</fullName>
            <ecNumber evidence="19">4.2.1.136</ecNumber>
        </recommendedName>
        <alternativeName>
            <fullName evidence="19">ADP-dependent NAD(P)HX dehydratase</fullName>
        </alternativeName>
    </domain>
    <domain>
        <recommendedName>
            <fullName evidence="19">NAD(P)H-hydrate epimerase</fullName>
            <ecNumber evidence="19">5.1.99.6</ecNumber>
        </recommendedName>
    </domain>
</protein>
<dbReference type="Pfam" id="PF01256">
    <property type="entry name" value="Carb_kinase"/>
    <property type="match status" value="1"/>
</dbReference>
<dbReference type="NCBIfam" id="TIGR00196">
    <property type="entry name" value="yjeF_cterm"/>
    <property type="match status" value="1"/>
</dbReference>
<feature type="binding site" evidence="18">
    <location>
        <position position="151"/>
    </location>
    <ligand>
        <name>K(+)</name>
        <dbReference type="ChEBI" id="CHEBI:29103"/>
    </ligand>
</feature>
<dbReference type="GO" id="GO:0052855">
    <property type="term" value="F:ADP-dependent NAD(P)H-hydrate dehydratase activity"/>
    <property type="evidence" value="ECO:0007669"/>
    <property type="project" value="UniProtKB-UniRule"/>
</dbReference>
<dbReference type="Proteomes" id="UP000460715">
    <property type="component" value="Unassembled WGS sequence"/>
</dbReference>
<dbReference type="InterPro" id="IPR017953">
    <property type="entry name" value="Carbohydrate_kinase_pred_CS"/>
</dbReference>
<keyword evidence="8 17" id="KW-0521">NADP</keyword>
<feature type="binding site" evidence="17">
    <location>
        <begin position="387"/>
        <end position="391"/>
    </location>
    <ligand>
        <name>AMP</name>
        <dbReference type="ChEBI" id="CHEBI:456215"/>
    </ligand>
</feature>
<evidence type="ECO:0000256" key="4">
    <source>
        <dbReference type="ARBA" id="ARBA00009524"/>
    </source>
</evidence>
<comment type="cofactor">
    <cofactor evidence="18 19">
        <name>K(+)</name>
        <dbReference type="ChEBI" id="CHEBI:29103"/>
    </cofactor>
    <text evidence="18 19">Binds 1 potassium ion per subunit.</text>
</comment>
<dbReference type="EC" id="4.2.1.136" evidence="19"/>
<evidence type="ECO:0000256" key="8">
    <source>
        <dbReference type="ARBA" id="ARBA00022857"/>
    </source>
</evidence>
<proteinExistence type="inferred from homology"/>
<comment type="cofactor">
    <cofactor evidence="17">
        <name>Mg(2+)</name>
        <dbReference type="ChEBI" id="CHEBI:18420"/>
    </cofactor>
</comment>
<dbReference type="InterPro" id="IPR036652">
    <property type="entry name" value="YjeF_N_dom_sf"/>
</dbReference>
<dbReference type="HAMAP" id="MF_01965">
    <property type="entry name" value="NADHX_dehydratase"/>
    <property type="match status" value="1"/>
</dbReference>
<dbReference type="PROSITE" id="PS51383">
    <property type="entry name" value="YJEF_C_3"/>
    <property type="match status" value="1"/>
</dbReference>
<dbReference type="PROSITE" id="PS01049">
    <property type="entry name" value="YJEF_C_1"/>
    <property type="match status" value="1"/>
</dbReference>
<comment type="catalytic activity">
    <reaction evidence="15 17 19">
        <text>(6S)-NADHX + ADP = AMP + phosphate + NADH + H(+)</text>
        <dbReference type="Rhea" id="RHEA:32223"/>
        <dbReference type="ChEBI" id="CHEBI:15378"/>
        <dbReference type="ChEBI" id="CHEBI:43474"/>
        <dbReference type="ChEBI" id="CHEBI:57945"/>
        <dbReference type="ChEBI" id="CHEBI:64074"/>
        <dbReference type="ChEBI" id="CHEBI:456215"/>
        <dbReference type="ChEBI" id="CHEBI:456216"/>
        <dbReference type="EC" id="4.2.1.136"/>
    </reaction>
</comment>
<evidence type="ECO:0000256" key="18">
    <source>
        <dbReference type="HAMAP-Rule" id="MF_01966"/>
    </source>
</evidence>
<name>A0A845BIB1_9PROT</name>
<comment type="caution">
    <text evidence="18">Lacks conserved residue(s) required for the propagation of feature annotation.</text>
</comment>
<dbReference type="Gene3D" id="3.40.50.10260">
    <property type="entry name" value="YjeF N-terminal domain"/>
    <property type="match status" value="1"/>
</dbReference>
<dbReference type="GO" id="GO:0110051">
    <property type="term" value="P:metabolite repair"/>
    <property type="evidence" value="ECO:0007669"/>
    <property type="project" value="TreeGrafter"/>
</dbReference>
<comment type="function">
    <text evidence="14 19">Bifunctional enzyme that catalyzes the epimerization of the S- and R-forms of NAD(P)HX and the dehydration of the S-form of NAD(P)HX at the expense of ADP, which is converted to AMP. This allows the repair of both epimers of NAD(P)HX, a damaged form of NAD(P)H that is a result of enzymatic or heat-dependent hydration.</text>
</comment>
<dbReference type="HAMAP" id="MF_01966">
    <property type="entry name" value="NADHX_epimerase"/>
    <property type="match status" value="1"/>
</dbReference>
<evidence type="ECO:0000256" key="19">
    <source>
        <dbReference type="PIRNR" id="PIRNR017184"/>
    </source>
</evidence>
<evidence type="ECO:0000259" key="20">
    <source>
        <dbReference type="PROSITE" id="PS51383"/>
    </source>
</evidence>
<dbReference type="GO" id="GO:0005524">
    <property type="term" value="F:ATP binding"/>
    <property type="evidence" value="ECO:0007669"/>
    <property type="project" value="UniProtKB-UniRule"/>
</dbReference>
<reference evidence="22 23" key="1">
    <citation type="submission" date="2019-03" db="EMBL/GenBank/DDBJ databases">
        <title>Roseomonas sp. a novel Roseomonas species isolated from Sea whip Gorgonian.</title>
        <authorList>
            <person name="Li F."/>
            <person name="Pan X."/>
            <person name="Huang S."/>
            <person name="Li Z."/>
            <person name="Meng B."/>
        </authorList>
    </citation>
    <scope>NUCLEOTIDE SEQUENCE [LARGE SCALE GENOMIC DNA]</scope>
    <source>
        <strain evidence="22 23">M0104</strain>
    </source>
</reference>
<dbReference type="Gene3D" id="3.40.1190.20">
    <property type="match status" value="1"/>
</dbReference>
<dbReference type="PANTHER" id="PTHR12592:SF0">
    <property type="entry name" value="ATP-DEPENDENT (S)-NAD(P)H-HYDRATE DEHYDRATASE"/>
    <property type="match status" value="1"/>
</dbReference>
<keyword evidence="23" id="KW-1185">Reference proteome</keyword>
<feature type="binding site" evidence="17">
    <location>
        <position position="416"/>
    </location>
    <ligand>
        <name>AMP</name>
        <dbReference type="ChEBI" id="CHEBI:456215"/>
    </ligand>
</feature>
<feature type="domain" description="YjeF N-terminal" evidence="21">
    <location>
        <begin position="12"/>
        <end position="205"/>
    </location>
</feature>
<dbReference type="OrthoDB" id="9806925at2"/>
<dbReference type="PROSITE" id="PS01050">
    <property type="entry name" value="YJEF_C_2"/>
    <property type="match status" value="1"/>
</dbReference>
<comment type="similarity">
    <text evidence="17">Belongs to the NnrD/CARKD family.</text>
</comment>
<feature type="binding site" evidence="18">
    <location>
        <position position="148"/>
    </location>
    <ligand>
        <name>(6S)-NADPHX</name>
        <dbReference type="ChEBI" id="CHEBI:64076"/>
    </ligand>
</feature>
<dbReference type="Pfam" id="PF03853">
    <property type="entry name" value="YjeF_N"/>
    <property type="match status" value="1"/>
</dbReference>
<feature type="binding site" evidence="17">
    <location>
        <position position="247"/>
    </location>
    <ligand>
        <name>(6S)-NADPHX</name>
        <dbReference type="ChEBI" id="CHEBI:64076"/>
    </ligand>
</feature>
<feature type="binding site" evidence="17">
    <location>
        <position position="307"/>
    </location>
    <ligand>
        <name>(6S)-NADPHX</name>
        <dbReference type="ChEBI" id="CHEBI:64076"/>
    </ligand>
</feature>
<dbReference type="CDD" id="cd01171">
    <property type="entry name" value="YXKO-related"/>
    <property type="match status" value="1"/>
</dbReference>
<evidence type="ECO:0000256" key="1">
    <source>
        <dbReference type="ARBA" id="ARBA00000013"/>
    </source>
</evidence>
<dbReference type="PROSITE" id="PS51385">
    <property type="entry name" value="YJEF_N"/>
    <property type="match status" value="1"/>
</dbReference>
<evidence type="ECO:0000256" key="11">
    <source>
        <dbReference type="ARBA" id="ARBA00023235"/>
    </source>
</evidence>
<dbReference type="AlphaFoldDB" id="A0A845BIB1"/>
<evidence type="ECO:0000256" key="16">
    <source>
        <dbReference type="ARBA" id="ARBA00049209"/>
    </source>
</evidence>
<feature type="binding site" evidence="18">
    <location>
        <begin position="58"/>
        <end position="62"/>
    </location>
    <ligand>
        <name>(6S)-NADPHX</name>
        <dbReference type="ChEBI" id="CHEBI:64076"/>
    </ligand>
</feature>
<evidence type="ECO:0000256" key="15">
    <source>
        <dbReference type="ARBA" id="ARBA00048238"/>
    </source>
</evidence>
<keyword evidence="9 18" id="KW-0630">Potassium</keyword>
<comment type="catalytic activity">
    <reaction evidence="1 18 19">
        <text>(6R)-NADHX = (6S)-NADHX</text>
        <dbReference type="Rhea" id="RHEA:32215"/>
        <dbReference type="ChEBI" id="CHEBI:64074"/>
        <dbReference type="ChEBI" id="CHEBI:64075"/>
        <dbReference type="EC" id="5.1.99.6"/>
    </reaction>
</comment>
<feature type="binding site" evidence="18">
    <location>
        <position position="118"/>
    </location>
    <ligand>
        <name>K(+)</name>
        <dbReference type="ChEBI" id="CHEBI:29103"/>
    </ligand>
</feature>
<evidence type="ECO:0000256" key="3">
    <source>
        <dbReference type="ARBA" id="ARBA00006001"/>
    </source>
</evidence>
<dbReference type="GO" id="GO:0046872">
    <property type="term" value="F:metal ion binding"/>
    <property type="evidence" value="ECO:0007669"/>
    <property type="project" value="UniProtKB-UniRule"/>
</dbReference>
<feature type="binding site" evidence="18">
    <location>
        <position position="59"/>
    </location>
    <ligand>
        <name>K(+)</name>
        <dbReference type="ChEBI" id="CHEBI:29103"/>
    </ligand>
</feature>
<feature type="binding site" evidence="17">
    <location>
        <position position="417"/>
    </location>
    <ligand>
        <name>(6S)-NADPHX</name>
        <dbReference type="ChEBI" id="CHEBI:64076"/>
    </ligand>
</feature>
<dbReference type="PIRSF" id="PIRSF017184">
    <property type="entry name" value="Nnr"/>
    <property type="match status" value="1"/>
</dbReference>
<dbReference type="GO" id="GO:0052856">
    <property type="term" value="F:NAD(P)HX epimerase activity"/>
    <property type="evidence" value="ECO:0007669"/>
    <property type="project" value="UniProtKB-UniRule"/>
</dbReference>
<evidence type="ECO:0000256" key="2">
    <source>
        <dbReference type="ARBA" id="ARBA00000909"/>
    </source>
</evidence>
<feature type="binding site" evidence="18">
    <location>
        <begin position="122"/>
        <end position="128"/>
    </location>
    <ligand>
        <name>(6S)-NADPHX</name>
        <dbReference type="ChEBI" id="CHEBI:64076"/>
    </ligand>
</feature>
<dbReference type="RefSeq" id="WP_160936307.1">
    <property type="nucleotide sequence ID" value="NZ_SNVJ01000005.1"/>
</dbReference>
<dbReference type="InterPro" id="IPR029056">
    <property type="entry name" value="Ribokinase-like"/>
</dbReference>
<feature type="domain" description="YjeF C-terminal" evidence="20">
    <location>
        <begin position="215"/>
        <end position="477"/>
    </location>
</feature>
<dbReference type="InterPro" id="IPR004443">
    <property type="entry name" value="YjeF_N_dom"/>
</dbReference>
<evidence type="ECO:0000256" key="5">
    <source>
        <dbReference type="ARBA" id="ARBA00022723"/>
    </source>
</evidence>
<keyword evidence="10 17" id="KW-0520">NAD</keyword>
<keyword evidence="6 17" id="KW-0547">Nucleotide-binding</keyword>
<accession>A0A845BIB1</accession>
<evidence type="ECO:0000256" key="9">
    <source>
        <dbReference type="ARBA" id="ARBA00022958"/>
    </source>
</evidence>
<comment type="catalytic activity">
    <reaction evidence="16 17 19">
        <text>(6S)-NADPHX + ADP = AMP + phosphate + NADPH + H(+)</text>
        <dbReference type="Rhea" id="RHEA:32235"/>
        <dbReference type="ChEBI" id="CHEBI:15378"/>
        <dbReference type="ChEBI" id="CHEBI:43474"/>
        <dbReference type="ChEBI" id="CHEBI:57783"/>
        <dbReference type="ChEBI" id="CHEBI:64076"/>
        <dbReference type="ChEBI" id="CHEBI:456215"/>
        <dbReference type="ChEBI" id="CHEBI:456216"/>
        <dbReference type="EC" id="4.2.1.136"/>
    </reaction>
</comment>
<sequence length="482" mass="48357">MTPLELLAPDEMGRADRVAMAAGMAGPTLMQAAGAAVARAVRARFRPCRVLVLAGPGNNGGDGYVAARLLEQAGWPVAIAALAPPRPGSDAAGAATRWRGPMVPFAAEEVARAGLVIDALFGAGLARPLEASVVHVLQAARAPLVAVDVPSGLDGATGQPMGYAPQAALTVTFFRRKPGHLLLPGRSLCGRLELAQIGLPDSVLAEIAPSTFHNGPGLWRLPVRPPESHKFSLGHVTVPAGAALTGAARLAAGAARRAGAGLVSLAAPDRATAMLLRSGEPGLMVAEEAPAALLGDERRNVWVLGPGLPATPATRDLLRRVVDAGRQVVADGGALTAAAGKPEALHGVSVLTPHAGEFARVFGAPGEDRLAAVRAAAARLSAVAVLKGADTIIAAPDGRAAISDNAPPALATAGSGDVLAGMIAGLLAQGMAPFEAACAGVWLHGAAAERALGGRPAGAPLLPEDFMAEIGVSLASVLSSRP</sequence>
<comment type="caution">
    <text evidence="22">The sequence shown here is derived from an EMBL/GenBank/DDBJ whole genome shotgun (WGS) entry which is preliminary data.</text>
</comment>
<evidence type="ECO:0000256" key="6">
    <source>
        <dbReference type="ARBA" id="ARBA00022741"/>
    </source>
</evidence>
<gene>
    <name evidence="18" type="primary">nnrE</name>
    <name evidence="17" type="synonym">nnrD</name>
    <name evidence="22" type="ORF">E0493_07400</name>
</gene>
<comment type="subunit">
    <text evidence="17">Homotetramer.</text>
</comment>
<evidence type="ECO:0000256" key="13">
    <source>
        <dbReference type="ARBA" id="ARBA00023268"/>
    </source>
</evidence>
<evidence type="ECO:0000313" key="23">
    <source>
        <dbReference type="Proteomes" id="UP000460715"/>
    </source>
</evidence>
<dbReference type="SUPFAM" id="SSF64153">
    <property type="entry name" value="YjeF N-terminal domain-like"/>
    <property type="match status" value="1"/>
</dbReference>
<dbReference type="PANTHER" id="PTHR12592">
    <property type="entry name" value="ATP-DEPENDENT (S)-NAD(P)H-HYDRATE DEHYDRATASE FAMILY MEMBER"/>
    <property type="match status" value="1"/>
</dbReference>
<dbReference type="SUPFAM" id="SSF53613">
    <property type="entry name" value="Ribokinase-like"/>
    <property type="match status" value="1"/>
</dbReference>
<keyword evidence="11 18" id="KW-0413">Isomerase</keyword>
<dbReference type="InterPro" id="IPR030677">
    <property type="entry name" value="Nnr"/>
</dbReference>
<evidence type="ECO:0000313" key="22">
    <source>
        <dbReference type="EMBL" id="MXP63179.1"/>
    </source>
</evidence>
<evidence type="ECO:0000256" key="7">
    <source>
        <dbReference type="ARBA" id="ARBA00022840"/>
    </source>
</evidence>
<dbReference type="EC" id="5.1.99.6" evidence="19"/>
<dbReference type="InterPro" id="IPR000631">
    <property type="entry name" value="CARKD"/>
</dbReference>
<comment type="similarity">
    <text evidence="4 19">In the C-terminal section; belongs to the NnrD/CARKD family.</text>
</comment>